<comment type="caution">
    <text evidence="3">The sequence shown here is derived from an EMBL/GenBank/DDBJ whole genome shotgun (WGS) entry which is preliminary data.</text>
</comment>
<organism evidence="3 4">
    <name type="scientific">Hymenobacter fastidiosus</name>
    <dbReference type="NCBI Taxonomy" id="486264"/>
    <lineage>
        <taxon>Bacteria</taxon>
        <taxon>Pseudomonadati</taxon>
        <taxon>Bacteroidota</taxon>
        <taxon>Cytophagia</taxon>
        <taxon>Cytophagales</taxon>
        <taxon>Hymenobacteraceae</taxon>
        <taxon>Hymenobacter</taxon>
    </lineage>
</organism>
<evidence type="ECO:0000259" key="2">
    <source>
        <dbReference type="Pfam" id="PF20606"/>
    </source>
</evidence>
<dbReference type="Pfam" id="PF20606">
    <property type="entry name" value="DUF6799"/>
    <property type="match status" value="1"/>
</dbReference>
<proteinExistence type="predicted"/>
<dbReference type="EMBL" id="BAABDJ010000037">
    <property type="protein sequence ID" value="GAA4016297.1"/>
    <property type="molecule type" value="Genomic_DNA"/>
</dbReference>
<keyword evidence="1" id="KW-0732">Signal</keyword>
<dbReference type="RefSeq" id="WP_345074402.1">
    <property type="nucleotide sequence ID" value="NZ_BAABDJ010000037.1"/>
</dbReference>
<evidence type="ECO:0000256" key="1">
    <source>
        <dbReference type="SAM" id="SignalP"/>
    </source>
</evidence>
<protein>
    <recommendedName>
        <fullName evidence="2">DUF6799 domain-containing protein</fullName>
    </recommendedName>
</protein>
<reference evidence="4" key="1">
    <citation type="journal article" date="2019" name="Int. J. Syst. Evol. Microbiol.">
        <title>The Global Catalogue of Microorganisms (GCM) 10K type strain sequencing project: providing services to taxonomists for standard genome sequencing and annotation.</title>
        <authorList>
            <consortium name="The Broad Institute Genomics Platform"/>
            <consortium name="The Broad Institute Genome Sequencing Center for Infectious Disease"/>
            <person name="Wu L."/>
            <person name="Ma J."/>
        </authorList>
    </citation>
    <scope>NUCLEOTIDE SEQUENCE [LARGE SCALE GENOMIC DNA]</scope>
    <source>
        <strain evidence="4">JCM 17224</strain>
    </source>
</reference>
<dbReference type="InterPro" id="IPR046478">
    <property type="entry name" value="DUF6799"/>
</dbReference>
<feature type="chain" id="PRO_5045238201" description="DUF6799 domain-containing protein" evidence="1">
    <location>
        <begin position="23"/>
        <end position="138"/>
    </location>
</feature>
<accession>A0ABP7STQ2</accession>
<gene>
    <name evidence="3" type="ORF">GCM10022408_32150</name>
</gene>
<sequence>MKLKVSLIAALAVVGAGLTVQAQTKLAPRRTAAPRQKIVSQGETLKDGLVMKEGKVLFTRQGQTNTVTQPVLLINGTRIKADGTVIMTDSSKAMLKEGDMISLSGRMTTMAMKLEQDSLMMVAKNGGAKKSKVKIKKK</sequence>
<feature type="signal peptide" evidence="1">
    <location>
        <begin position="1"/>
        <end position="22"/>
    </location>
</feature>
<evidence type="ECO:0000313" key="3">
    <source>
        <dbReference type="EMBL" id="GAA4016297.1"/>
    </source>
</evidence>
<keyword evidence="4" id="KW-1185">Reference proteome</keyword>
<evidence type="ECO:0000313" key="4">
    <source>
        <dbReference type="Proteomes" id="UP001500567"/>
    </source>
</evidence>
<feature type="domain" description="DUF6799" evidence="2">
    <location>
        <begin position="46"/>
        <end position="107"/>
    </location>
</feature>
<name>A0ABP7STQ2_9BACT</name>
<dbReference type="Proteomes" id="UP001500567">
    <property type="component" value="Unassembled WGS sequence"/>
</dbReference>